<proteinExistence type="predicted"/>
<organism evidence="1 2">
    <name type="scientific">Phlebia brevispora</name>
    <dbReference type="NCBI Taxonomy" id="194682"/>
    <lineage>
        <taxon>Eukaryota</taxon>
        <taxon>Fungi</taxon>
        <taxon>Dikarya</taxon>
        <taxon>Basidiomycota</taxon>
        <taxon>Agaricomycotina</taxon>
        <taxon>Agaricomycetes</taxon>
        <taxon>Polyporales</taxon>
        <taxon>Meruliaceae</taxon>
        <taxon>Phlebia</taxon>
    </lineage>
</organism>
<gene>
    <name evidence="1" type="ORF">NM688_g5234</name>
</gene>
<keyword evidence="2" id="KW-1185">Reference proteome</keyword>
<sequence>MQIRGSSADSQELAPERVVVVRQRASAGREELDRDSPASASTESTFFLPVMTQVVPAPWATSRWRTMEAYKMQVISFEQLHHRAVASGYLRHWYTSGELQYLYSQTLDNQVRSQAGTSLTDFSFREHLQSGIPNVPERATSSKWSSRDSRKNRCPSGPVQVHVLEDGDDERAASREKTPPTAVSIALEEQRLRHPNSSLKVHLSLDVSFWVAIAFVVGSAAWIANGFILYLPLSPTPIEDQQNAAAAMAFIGGTCFEIGGYLAYVESLNTEHEELFGQQLRGLFEGSESRRVRNEKSQRSDYDAGEDTKPRKFRWIGLGSFRELGFLASFIQFLAASIFWISTLTGLPGIIPDLVTDPPTAIADIFYWTPQIIGGTGFITASLLLMLEVQSHWWLPNLRSLGWHVGVWNLVGALGFTMCGALGYASIASTKADYQSVMSTFWGSFAFMIGSCVQLWEALWRESTDSVSSSSE</sequence>
<name>A0ACC1SYL7_9APHY</name>
<dbReference type="EMBL" id="JANHOG010000946">
    <property type="protein sequence ID" value="KAJ3548914.1"/>
    <property type="molecule type" value="Genomic_DNA"/>
</dbReference>
<comment type="caution">
    <text evidence="1">The sequence shown here is derived from an EMBL/GenBank/DDBJ whole genome shotgun (WGS) entry which is preliminary data.</text>
</comment>
<evidence type="ECO:0000313" key="1">
    <source>
        <dbReference type="EMBL" id="KAJ3548914.1"/>
    </source>
</evidence>
<reference evidence="1" key="1">
    <citation type="submission" date="2022-07" db="EMBL/GenBank/DDBJ databases">
        <title>Genome Sequence of Phlebia brevispora.</title>
        <authorList>
            <person name="Buettner E."/>
        </authorList>
    </citation>
    <scope>NUCLEOTIDE SEQUENCE</scope>
    <source>
        <strain evidence="1">MPL23</strain>
    </source>
</reference>
<evidence type="ECO:0000313" key="2">
    <source>
        <dbReference type="Proteomes" id="UP001148662"/>
    </source>
</evidence>
<dbReference type="Proteomes" id="UP001148662">
    <property type="component" value="Unassembled WGS sequence"/>
</dbReference>
<accession>A0ACC1SYL7</accession>
<protein>
    <submittedName>
        <fullName evidence="1">Uncharacterized protein</fullName>
    </submittedName>
</protein>